<comment type="caution">
    <text evidence="2">The sequence shown here is derived from an EMBL/GenBank/DDBJ whole genome shotgun (WGS) entry which is preliminary data.</text>
</comment>
<evidence type="ECO:0000313" key="3">
    <source>
        <dbReference type="Proteomes" id="UP000762676"/>
    </source>
</evidence>
<keyword evidence="3" id="KW-1185">Reference proteome</keyword>
<accession>A0AAV4EQ90</accession>
<name>A0AAV4EQ90_9GAST</name>
<dbReference type="AlphaFoldDB" id="A0AAV4EQ90"/>
<dbReference type="Proteomes" id="UP000762676">
    <property type="component" value="Unassembled WGS sequence"/>
</dbReference>
<reference evidence="2 3" key="1">
    <citation type="journal article" date="2021" name="Elife">
        <title>Chloroplast acquisition without the gene transfer in kleptoplastic sea slugs, Plakobranchus ocellatus.</title>
        <authorList>
            <person name="Maeda T."/>
            <person name="Takahashi S."/>
            <person name="Yoshida T."/>
            <person name="Shimamura S."/>
            <person name="Takaki Y."/>
            <person name="Nagai Y."/>
            <person name="Toyoda A."/>
            <person name="Suzuki Y."/>
            <person name="Arimoto A."/>
            <person name="Ishii H."/>
            <person name="Satoh N."/>
            <person name="Nishiyama T."/>
            <person name="Hasebe M."/>
            <person name="Maruyama T."/>
            <person name="Minagawa J."/>
            <person name="Obokata J."/>
            <person name="Shigenobu S."/>
        </authorList>
    </citation>
    <scope>NUCLEOTIDE SEQUENCE [LARGE SCALE GENOMIC DNA]</scope>
</reference>
<dbReference type="EMBL" id="BMAT01000247">
    <property type="protein sequence ID" value="GFR62600.1"/>
    <property type="molecule type" value="Genomic_DNA"/>
</dbReference>
<gene>
    <name evidence="2" type="ORF">ElyMa_000134900</name>
</gene>
<organism evidence="2 3">
    <name type="scientific">Elysia marginata</name>
    <dbReference type="NCBI Taxonomy" id="1093978"/>
    <lineage>
        <taxon>Eukaryota</taxon>
        <taxon>Metazoa</taxon>
        <taxon>Spiralia</taxon>
        <taxon>Lophotrochozoa</taxon>
        <taxon>Mollusca</taxon>
        <taxon>Gastropoda</taxon>
        <taxon>Heterobranchia</taxon>
        <taxon>Euthyneura</taxon>
        <taxon>Panpulmonata</taxon>
        <taxon>Sacoglossa</taxon>
        <taxon>Placobranchoidea</taxon>
        <taxon>Plakobranchidae</taxon>
        <taxon>Elysia</taxon>
    </lineage>
</organism>
<feature type="region of interest" description="Disordered" evidence="1">
    <location>
        <begin position="1"/>
        <end position="23"/>
    </location>
</feature>
<evidence type="ECO:0000256" key="1">
    <source>
        <dbReference type="SAM" id="MobiDB-lite"/>
    </source>
</evidence>
<protein>
    <submittedName>
        <fullName evidence="2">Uncharacterized protein</fullName>
    </submittedName>
</protein>
<sequence length="172" mass="19370">MSEKSDSEVELTSIQGHRMHHPEEEIKHHRTGIEGWMIITSAAEKTKDNFTIGGVGNGRTALLDCEAYNNMISVGSDCRTCRAKLRPPVKCQRLREHSASSHNYKLTLMFNQDIVLGYIVIAVLGNKTTKTLCTAETTYNNVTQAHQEAAEVYIPLTPRKKETVLWENKEIV</sequence>
<evidence type="ECO:0000313" key="2">
    <source>
        <dbReference type="EMBL" id="GFR62600.1"/>
    </source>
</evidence>
<proteinExistence type="predicted"/>